<evidence type="ECO:0000313" key="1">
    <source>
        <dbReference type="EMBL" id="JAA81647.1"/>
    </source>
</evidence>
<protein>
    <submittedName>
        <fullName evidence="1">Uncharacterized protein</fullName>
    </submittedName>
</protein>
<dbReference type="AlphaFoldDB" id="S4PU48"/>
<feature type="non-terminal residue" evidence="1">
    <location>
        <position position="1"/>
    </location>
</feature>
<feature type="non-terminal residue" evidence="1">
    <location>
        <position position="68"/>
    </location>
</feature>
<accession>S4PU48</accession>
<reference evidence="1" key="2">
    <citation type="submission" date="2013-05" db="EMBL/GenBank/DDBJ databases">
        <authorList>
            <person name="Carter J.-M."/>
            <person name="Baker S.C."/>
            <person name="Pink R."/>
            <person name="Carter D.R.F."/>
            <person name="Collins A."/>
            <person name="Tomlin J."/>
            <person name="Gibbs M."/>
            <person name="Breuker C.J."/>
        </authorList>
    </citation>
    <scope>NUCLEOTIDE SEQUENCE</scope>
    <source>
        <tissue evidence="1">Ovary</tissue>
    </source>
</reference>
<organism evidence="1">
    <name type="scientific">Pararge aegeria</name>
    <name type="common">speckled wood butterfly</name>
    <dbReference type="NCBI Taxonomy" id="116150"/>
    <lineage>
        <taxon>Eukaryota</taxon>
        <taxon>Metazoa</taxon>
        <taxon>Ecdysozoa</taxon>
        <taxon>Arthropoda</taxon>
        <taxon>Hexapoda</taxon>
        <taxon>Insecta</taxon>
        <taxon>Pterygota</taxon>
        <taxon>Neoptera</taxon>
        <taxon>Endopterygota</taxon>
        <taxon>Lepidoptera</taxon>
        <taxon>Glossata</taxon>
        <taxon>Ditrysia</taxon>
        <taxon>Papilionoidea</taxon>
        <taxon>Nymphalidae</taxon>
        <taxon>Satyrinae</taxon>
        <taxon>Satyrini</taxon>
        <taxon>Parargina</taxon>
        <taxon>Pararge</taxon>
    </lineage>
</organism>
<sequence length="68" mass="7997">DSRKSCKYTNYLVLSSYYMCNLCVYIEARTYDVASTHGFCYGKVVASWLQNKRRKNLERLLEDNGTAW</sequence>
<dbReference type="EMBL" id="GAIX01010913">
    <property type="protein sequence ID" value="JAA81647.1"/>
    <property type="molecule type" value="Transcribed_RNA"/>
</dbReference>
<proteinExistence type="predicted"/>
<name>S4PU48_9NEOP</name>
<reference evidence="1" key="1">
    <citation type="journal article" date="2013" name="BMC Genomics">
        <title>Unscrambling butterfly oogenesis.</title>
        <authorList>
            <person name="Carter J.M."/>
            <person name="Baker S.C."/>
            <person name="Pink R."/>
            <person name="Carter D.R."/>
            <person name="Collins A."/>
            <person name="Tomlin J."/>
            <person name="Gibbs M."/>
            <person name="Breuker C.J."/>
        </authorList>
    </citation>
    <scope>NUCLEOTIDE SEQUENCE</scope>
    <source>
        <tissue evidence="1">Ovary</tissue>
    </source>
</reference>